<evidence type="ECO:0000256" key="2">
    <source>
        <dbReference type="SAM" id="SignalP"/>
    </source>
</evidence>
<keyword evidence="2" id="KW-0732">Signal</keyword>
<feature type="chain" id="PRO_5013246783" description="Surface-adhesin protein E-like domain-containing protein" evidence="2">
    <location>
        <begin position="22"/>
        <end position="181"/>
    </location>
</feature>
<feature type="signal peptide" evidence="2">
    <location>
        <begin position="1"/>
        <end position="21"/>
    </location>
</feature>
<proteinExistence type="predicted"/>
<reference evidence="5" key="1">
    <citation type="submission" date="2016-11" db="EMBL/GenBank/DDBJ databases">
        <authorList>
            <person name="Varghese N."/>
            <person name="Submissions S."/>
        </authorList>
    </citation>
    <scope>NUCLEOTIDE SEQUENCE [LARGE SCALE GENOMIC DNA]</scope>
    <source>
        <strain evidence="5">DSM 22363</strain>
    </source>
</reference>
<dbReference type="EMBL" id="FSQW01000002">
    <property type="protein sequence ID" value="SIN89094.1"/>
    <property type="molecule type" value="Genomic_DNA"/>
</dbReference>
<evidence type="ECO:0000256" key="1">
    <source>
        <dbReference type="SAM" id="MobiDB-lite"/>
    </source>
</evidence>
<dbReference type="InterPro" id="IPR031939">
    <property type="entry name" value="Adhesin_E-like"/>
</dbReference>
<dbReference type="Pfam" id="PF16747">
    <property type="entry name" value="Adhesin_E"/>
    <property type="match status" value="1"/>
</dbReference>
<feature type="region of interest" description="Disordered" evidence="1">
    <location>
        <begin position="109"/>
        <end position="136"/>
    </location>
</feature>
<feature type="domain" description="Surface-adhesin protein E-like" evidence="3">
    <location>
        <begin position="51"/>
        <end position="150"/>
    </location>
</feature>
<gene>
    <name evidence="4" type="ORF">SAMN02745824_2187</name>
</gene>
<evidence type="ECO:0000313" key="5">
    <source>
        <dbReference type="Proteomes" id="UP000185192"/>
    </source>
</evidence>
<evidence type="ECO:0000259" key="3">
    <source>
        <dbReference type="Pfam" id="PF16747"/>
    </source>
</evidence>
<dbReference type="OrthoDB" id="9886189at2"/>
<dbReference type="STRING" id="1123272.SAMN02745824_2187"/>
<evidence type="ECO:0000313" key="4">
    <source>
        <dbReference type="EMBL" id="SIN89094.1"/>
    </source>
</evidence>
<accession>A0A1N6F1F8</accession>
<dbReference type="AlphaFoldDB" id="A0A1N6F1F8"/>
<protein>
    <recommendedName>
        <fullName evidence="3">Surface-adhesin protein E-like domain-containing protein</fullName>
    </recommendedName>
</protein>
<organism evidence="4 5">
    <name type="scientific">Parasphingorhabdus marina DSM 22363</name>
    <dbReference type="NCBI Taxonomy" id="1123272"/>
    <lineage>
        <taxon>Bacteria</taxon>
        <taxon>Pseudomonadati</taxon>
        <taxon>Pseudomonadota</taxon>
        <taxon>Alphaproteobacteria</taxon>
        <taxon>Sphingomonadales</taxon>
        <taxon>Sphingomonadaceae</taxon>
        <taxon>Parasphingorhabdus</taxon>
    </lineage>
</organism>
<name>A0A1N6F1F8_9SPHN</name>
<keyword evidence="5" id="KW-1185">Reference proteome</keyword>
<dbReference type="Proteomes" id="UP000185192">
    <property type="component" value="Unassembled WGS sequence"/>
</dbReference>
<sequence length="181" mass="20101">MTGNVLSVMVTAALIAPPAHGAASSDPVPSAERADWYLVDEIIEDESPDYRSEIYFADKASVERDKKAVTLAVSRIVMTGREDRSLRENIRDLRSDMIIDCSTGSYRMRNRSTYDGAEQPAAPYEQDSPQERVVPSTSETGYGAIVRFACDADATIGQRQSHPHMQPLTWLIAYINADWSK</sequence>
<dbReference type="RefSeq" id="WP_143182841.1">
    <property type="nucleotide sequence ID" value="NZ_FSQW01000002.1"/>
</dbReference>